<dbReference type="PROSITE" id="PS50850">
    <property type="entry name" value="MFS"/>
    <property type="match status" value="1"/>
</dbReference>
<keyword evidence="4" id="KW-1185">Reference proteome</keyword>
<evidence type="ECO:0000259" key="2">
    <source>
        <dbReference type="PROSITE" id="PS50850"/>
    </source>
</evidence>
<protein>
    <submittedName>
        <fullName evidence="3">ABC transporter</fullName>
    </submittedName>
</protein>
<dbReference type="Proteomes" id="UP001447151">
    <property type="component" value="Unassembled WGS sequence"/>
</dbReference>
<reference evidence="3 4" key="1">
    <citation type="submission" date="2024-05" db="EMBL/GenBank/DDBJ databases">
        <authorList>
            <person name="Matzinger S.R."/>
            <person name="Bankers L."/>
            <person name="Rossheim A."/>
            <person name="Hetherington-Rauth M.C."/>
            <person name="Smith A."/>
            <person name="Baird S."/>
            <person name="Polanco D."/>
        </authorList>
    </citation>
    <scope>NUCLEOTIDE SEQUENCE [LARGE SCALE GENOMIC DNA]</scope>
    <source>
        <strain evidence="3 4">2024CJ-00066</strain>
    </source>
</reference>
<gene>
    <name evidence="3" type="ORF">ABM124_09835</name>
</gene>
<dbReference type="RefSeq" id="WP_118898854.1">
    <property type="nucleotide sequence ID" value="NZ_JBECZB010000016.1"/>
</dbReference>
<sequence length="50" mass="5466">MSPGIAFFLGIWAATTYERKGWRGFLKLFVLPMLALSLIGALVVLIASPQ</sequence>
<keyword evidence="1" id="KW-0472">Membrane</keyword>
<organism evidence="3 4">
    <name type="scientific">Neisseria polysaccharea</name>
    <dbReference type="NCBI Taxonomy" id="489"/>
    <lineage>
        <taxon>Bacteria</taxon>
        <taxon>Pseudomonadati</taxon>
        <taxon>Pseudomonadota</taxon>
        <taxon>Betaproteobacteria</taxon>
        <taxon>Neisseriales</taxon>
        <taxon>Neisseriaceae</taxon>
        <taxon>Neisseria</taxon>
    </lineage>
</organism>
<accession>A0ABV1JM60</accession>
<proteinExistence type="predicted"/>
<evidence type="ECO:0000313" key="4">
    <source>
        <dbReference type="Proteomes" id="UP001447151"/>
    </source>
</evidence>
<keyword evidence="1" id="KW-1133">Transmembrane helix</keyword>
<keyword evidence="1" id="KW-0812">Transmembrane</keyword>
<name>A0ABV1JM60_NEIPO</name>
<comment type="caution">
    <text evidence="3">The sequence shown here is derived from an EMBL/GenBank/DDBJ whole genome shotgun (WGS) entry which is preliminary data.</text>
</comment>
<feature type="transmembrane region" description="Helical" evidence="1">
    <location>
        <begin position="29"/>
        <end position="47"/>
    </location>
</feature>
<feature type="domain" description="Major facilitator superfamily (MFS) profile" evidence="2">
    <location>
        <begin position="1"/>
        <end position="50"/>
    </location>
</feature>
<evidence type="ECO:0000256" key="1">
    <source>
        <dbReference type="SAM" id="Phobius"/>
    </source>
</evidence>
<evidence type="ECO:0000313" key="3">
    <source>
        <dbReference type="EMBL" id="MEQ3511577.1"/>
    </source>
</evidence>
<dbReference type="EMBL" id="JBECZB010000016">
    <property type="protein sequence ID" value="MEQ3511577.1"/>
    <property type="molecule type" value="Genomic_DNA"/>
</dbReference>
<dbReference type="InterPro" id="IPR020846">
    <property type="entry name" value="MFS_dom"/>
</dbReference>